<dbReference type="Pfam" id="PF12754">
    <property type="entry name" value="Get5_N"/>
    <property type="match status" value="1"/>
</dbReference>
<proteinExistence type="predicted"/>
<dbReference type="PANTHER" id="PTHR12650">
    <property type="entry name" value="40S RIBOSOMAL PROTEIN S30/UBIQUITIN-LIKE PROTEIN FUBI"/>
    <property type="match status" value="1"/>
</dbReference>
<feature type="domain" description="Get5 N-terminal" evidence="3">
    <location>
        <begin position="72"/>
        <end position="224"/>
    </location>
</feature>
<evidence type="ECO:0000259" key="3">
    <source>
        <dbReference type="Pfam" id="PF12754"/>
    </source>
</evidence>
<organism evidence="5 6">
    <name type="scientific">Penicillium olsonii</name>
    <dbReference type="NCBI Taxonomy" id="99116"/>
    <lineage>
        <taxon>Eukaryota</taxon>
        <taxon>Fungi</taxon>
        <taxon>Dikarya</taxon>
        <taxon>Ascomycota</taxon>
        <taxon>Pezizomycotina</taxon>
        <taxon>Eurotiomycetes</taxon>
        <taxon>Eurotiomycetidae</taxon>
        <taxon>Eurotiales</taxon>
        <taxon>Aspergillaceae</taxon>
        <taxon>Penicillium</taxon>
    </lineage>
</organism>
<dbReference type="Pfam" id="PF17183">
    <property type="entry name" value="Get5_C"/>
    <property type="match status" value="1"/>
</dbReference>
<feature type="transmembrane region" description="Helical" evidence="2">
    <location>
        <begin position="42"/>
        <end position="65"/>
    </location>
</feature>
<comment type="caution">
    <text evidence="5">The sequence shown here is derived from an EMBL/GenBank/DDBJ whole genome shotgun (WGS) entry which is preliminary data.</text>
</comment>
<dbReference type="InterPro" id="IPR049256">
    <property type="entry name" value="Get5_C"/>
</dbReference>
<evidence type="ECO:0000313" key="5">
    <source>
        <dbReference type="EMBL" id="CAG8151982.1"/>
    </source>
</evidence>
<dbReference type="FunFam" id="1.10.286.70:FF:000001">
    <property type="entry name" value="Uncharacterized protein B2O8.280"/>
    <property type="match status" value="1"/>
</dbReference>
<evidence type="ECO:0000256" key="2">
    <source>
        <dbReference type="SAM" id="Phobius"/>
    </source>
</evidence>
<protein>
    <recommendedName>
        <fullName evidence="7">Cell-cycle control medial ring component</fullName>
    </recommendedName>
</protein>
<feature type="domain" description="Get5 C-terminal" evidence="4">
    <location>
        <begin position="245"/>
        <end position="294"/>
    </location>
</feature>
<dbReference type="GO" id="GO:0022627">
    <property type="term" value="C:cytosolic small ribosomal subunit"/>
    <property type="evidence" value="ECO:0007669"/>
    <property type="project" value="TreeGrafter"/>
</dbReference>
<keyword evidence="6" id="KW-1185">Reference proteome</keyword>
<dbReference type="OrthoDB" id="5366541at2759"/>
<gene>
    <name evidence="5" type="ORF">POLS_LOCUS6102</name>
</gene>
<dbReference type="PANTHER" id="PTHR12650:SF20">
    <property type="entry name" value="UBIQUITIN-LIKE DOMAIN-CONTAINING PROTEIN"/>
    <property type="match status" value="1"/>
</dbReference>
<dbReference type="AlphaFoldDB" id="A0A9W4HXE9"/>
<dbReference type="Gene3D" id="1.10.286.70">
    <property type="entry name" value="Get5 dimerization domain"/>
    <property type="match status" value="1"/>
</dbReference>
<keyword evidence="2" id="KW-0472">Membrane</keyword>
<feature type="region of interest" description="Disordered" evidence="1">
    <location>
        <begin position="230"/>
        <end position="258"/>
    </location>
</feature>
<dbReference type="Proteomes" id="UP001153618">
    <property type="component" value="Unassembled WGS sequence"/>
</dbReference>
<keyword evidence="2" id="KW-0812">Transmembrane</keyword>
<keyword evidence="2" id="KW-1133">Transmembrane helix</keyword>
<evidence type="ECO:0000256" key="1">
    <source>
        <dbReference type="SAM" id="MobiDB-lite"/>
    </source>
</evidence>
<dbReference type="EMBL" id="CAJVOS010000032">
    <property type="protein sequence ID" value="CAG8151982.1"/>
    <property type="molecule type" value="Genomic_DNA"/>
</dbReference>
<evidence type="ECO:0000259" key="4">
    <source>
        <dbReference type="Pfam" id="PF17183"/>
    </source>
</evidence>
<sequence>MAVNTSGGRCTTILLPVLSGVNSDINTRISGVPSISFTSPTATFVAFLLFYFLWPFIGVPLRLCLVMSELTFAKSFLSALDSRPIKLRADHVFDPEQVGLRVPYTLPRLSAPHPSMPKKVKSTHAPGSSKSITVRVKSARNPILDFSIPNAPLSTTSVQDIRDAVRGRITDTQGGQVPLEKIKILYKRKPVSGTGKTLAELLVDEPAILAGGKEVEIGIMVMGGAQAVEASVTQPEVPEKRDESPPKPAVGPSGEEVLQTEAFWDDLQGYLEQRLKDEGEAQHLRSLFKDAWKSAN</sequence>
<evidence type="ECO:0000313" key="6">
    <source>
        <dbReference type="Proteomes" id="UP001153618"/>
    </source>
</evidence>
<name>A0A9W4HXE9_PENOL</name>
<reference evidence="5" key="1">
    <citation type="submission" date="2021-07" db="EMBL/GenBank/DDBJ databases">
        <authorList>
            <person name="Branca A.L. A."/>
        </authorList>
    </citation>
    <scope>NUCLEOTIDE SEQUENCE</scope>
</reference>
<accession>A0A9W4HXE9</accession>
<dbReference type="InterPro" id="IPR024737">
    <property type="entry name" value="Get5_N"/>
</dbReference>
<evidence type="ECO:0008006" key="7">
    <source>
        <dbReference type="Google" id="ProtNLM"/>
    </source>
</evidence>